<dbReference type="InterPro" id="IPR000225">
    <property type="entry name" value="Armadillo"/>
</dbReference>
<organism evidence="6 7">
    <name type="scientific">Trifolium medium</name>
    <dbReference type="NCBI Taxonomy" id="97028"/>
    <lineage>
        <taxon>Eukaryota</taxon>
        <taxon>Viridiplantae</taxon>
        <taxon>Streptophyta</taxon>
        <taxon>Embryophyta</taxon>
        <taxon>Tracheophyta</taxon>
        <taxon>Spermatophyta</taxon>
        <taxon>Magnoliopsida</taxon>
        <taxon>eudicotyledons</taxon>
        <taxon>Gunneridae</taxon>
        <taxon>Pentapetalae</taxon>
        <taxon>rosids</taxon>
        <taxon>fabids</taxon>
        <taxon>Fabales</taxon>
        <taxon>Fabaceae</taxon>
        <taxon>Papilionoideae</taxon>
        <taxon>50 kb inversion clade</taxon>
        <taxon>NPAAA clade</taxon>
        <taxon>Hologalegina</taxon>
        <taxon>IRL clade</taxon>
        <taxon>Trifolieae</taxon>
        <taxon>Trifolium</taxon>
    </lineage>
</organism>
<evidence type="ECO:0000256" key="4">
    <source>
        <dbReference type="ARBA" id="ARBA00022927"/>
    </source>
</evidence>
<keyword evidence="3" id="KW-0677">Repeat</keyword>
<sequence length="77" mass="8550">CKQLVELLKHPSASVVFPAVRTVGNIVTGDDMQTQRIIDLKALPLLLNLLIHNENDIKKEACWTISNITAGNDEQIQ</sequence>
<feature type="non-terminal residue" evidence="6">
    <location>
        <position position="1"/>
    </location>
</feature>
<keyword evidence="2" id="KW-0813">Transport</keyword>
<evidence type="ECO:0000313" key="6">
    <source>
        <dbReference type="EMBL" id="MCI16442.1"/>
    </source>
</evidence>
<reference evidence="6 7" key="1">
    <citation type="journal article" date="2018" name="Front. Plant Sci.">
        <title>Red Clover (Trifolium pratense) and Zigzag Clover (T. medium) - A Picture of Genomic Similarities and Differences.</title>
        <authorList>
            <person name="Dluhosova J."/>
            <person name="Istvanek J."/>
            <person name="Nedelnik J."/>
            <person name="Repkova J."/>
        </authorList>
    </citation>
    <scope>NUCLEOTIDE SEQUENCE [LARGE SCALE GENOMIC DNA]</scope>
    <source>
        <strain evidence="7">cv. 10/8</strain>
        <tissue evidence="6">Leaf</tissue>
    </source>
</reference>
<proteinExistence type="inferred from homology"/>
<gene>
    <name evidence="6" type="ORF">A2U01_0037584</name>
</gene>
<dbReference type="PROSITE" id="PS50176">
    <property type="entry name" value="ARM_REPEAT"/>
    <property type="match status" value="1"/>
</dbReference>
<dbReference type="InterPro" id="IPR011989">
    <property type="entry name" value="ARM-like"/>
</dbReference>
<feature type="non-terminal residue" evidence="6">
    <location>
        <position position="77"/>
    </location>
</feature>
<dbReference type="SUPFAM" id="SSF48371">
    <property type="entry name" value="ARM repeat"/>
    <property type="match status" value="1"/>
</dbReference>
<dbReference type="PANTHER" id="PTHR23316">
    <property type="entry name" value="IMPORTIN ALPHA"/>
    <property type="match status" value="1"/>
</dbReference>
<keyword evidence="7" id="KW-1185">Reference proteome</keyword>
<dbReference type="Pfam" id="PF00514">
    <property type="entry name" value="Arm"/>
    <property type="match status" value="2"/>
</dbReference>
<dbReference type="Proteomes" id="UP000265520">
    <property type="component" value="Unassembled WGS sequence"/>
</dbReference>
<comment type="similarity">
    <text evidence="1">Belongs to the importin alpha family.</text>
</comment>
<name>A0A392PXT0_9FABA</name>
<protein>
    <submittedName>
        <fullName evidence="6">Importin subunit alpha-1-like</fullName>
    </submittedName>
</protein>
<dbReference type="SMART" id="SM00185">
    <property type="entry name" value="ARM"/>
    <property type="match status" value="1"/>
</dbReference>
<evidence type="ECO:0000313" key="7">
    <source>
        <dbReference type="Proteomes" id="UP000265520"/>
    </source>
</evidence>
<evidence type="ECO:0000256" key="5">
    <source>
        <dbReference type="PROSITE-ProRule" id="PRU00259"/>
    </source>
</evidence>
<feature type="repeat" description="ARM" evidence="5">
    <location>
        <begin position="41"/>
        <end position="77"/>
    </location>
</feature>
<evidence type="ECO:0000256" key="3">
    <source>
        <dbReference type="ARBA" id="ARBA00022737"/>
    </source>
</evidence>
<evidence type="ECO:0000256" key="1">
    <source>
        <dbReference type="ARBA" id="ARBA00010394"/>
    </source>
</evidence>
<evidence type="ECO:0000256" key="2">
    <source>
        <dbReference type="ARBA" id="ARBA00022448"/>
    </source>
</evidence>
<dbReference type="InterPro" id="IPR016024">
    <property type="entry name" value="ARM-type_fold"/>
</dbReference>
<dbReference type="AlphaFoldDB" id="A0A392PXT0"/>
<accession>A0A392PXT0</accession>
<dbReference type="Gene3D" id="1.25.10.10">
    <property type="entry name" value="Leucine-rich Repeat Variant"/>
    <property type="match status" value="1"/>
</dbReference>
<dbReference type="GO" id="GO:0015031">
    <property type="term" value="P:protein transport"/>
    <property type="evidence" value="ECO:0007669"/>
    <property type="project" value="UniProtKB-KW"/>
</dbReference>
<keyword evidence="4" id="KW-0653">Protein transport</keyword>
<comment type="caution">
    <text evidence="6">The sequence shown here is derived from an EMBL/GenBank/DDBJ whole genome shotgun (WGS) entry which is preliminary data.</text>
</comment>
<dbReference type="EMBL" id="LXQA010100877">
    <property type="protein sequence ID" value="MCI16442.1"/>
    <property type="molecule type" value="Genomic_DNA"/>
</dbReference>